<evidence type="ECO:0000313" key="1">
    <source>
        <dbReference type="EMBL" id="OIQ67036.1"/>
    </source>
</evidence>
<gene>
    <name evidence="1" type="ORF">GALL_513900</name>
</gene>
<organism evidence="1">
    <name type="scientific">mine drainage metagenome</name>
    <dbReference type="NCBI Taxonomy" id="410659"/>
    <lineage>
        <taxon>unclassified sequences</taxon>
        <taxon>metagenomes</taxon>
        <taxon>ecological metagenomes</taxon>
    </lineage>
</organism>
<dbReference type="AlphaFoldDB" id="A0A1J5PHM9"/>
<sequence>MLLKSRGVCCVVGGEAINRFAIGHKGLIEILIQALCECSSRALLTKWANGLIRFVESTAFSDPITVTKFLDHRCDINVLLANHTLLENGVGFMGSSFFCID</sequence>
<reference evidence="1" key="1">
    <citation type="submission" date="2016-10" db="EMBL/GenBank/DDBJ databases">
        <title>Sequence of Gallionella enrichment culture.</title>
        <authorList>
            <person name="Poehlein A."/>
            <person name="Muehling M."/>
            <person name="Daniel R."/>
        </authorList>
    </citation>
    <scope>NUCLEOTIDE SEQUENCE</scope>
</reference>
<dbReference type="EMBL" id="MLJW01006192">
    <property type="protein sequence ID" value="OIQ67036.1"/>
    <property type="molecule type" value="Genomic_DNA"/>
</dbReference>
<name>A0A1J5PHM9_9ZZZZ</name>
<proteinExistence type="predicted"/>
<accession>A0A1J5PHM9</accession>
<protein>
    <submittedName>
        <fullName evidence="1">Uncharacterized protein</fullName>
    </submittedName>
</protein>
<comment type="caution">
    <text evidence="1">The sequence shown here is derived from an EMBL/GenBank/DDBJ whole genome shotgun (WGS) entry which is preliminary data.</text>
</comment>